<dbReference type="EC" id="1.5.1.54" evidence="11"/>
<dbReference type="GO" id="GO:0106312">
    <property type="term" value="F:methylenetetrahydrofolate reductase (NADH) activity"/>
    <property type="evidence" value="ECO:0007669"/>
    <property type="project" value="UniProtKB-EC"/>
</dbReference>
<evidence type="ECO:0000256" key="9">
    <source>
        <dbReference type="ARBA" id="ARBA00023167"/>
    </source>
</evidence>
<keyword evidence="4" id="KW-0028">Amino-acid biosynthesis</keyword>
<keyword evidence="5" id="KW-0285">Flavoprotein</keyword>
<evidence type="ECO:0000256" key="8">
    <source>
        <dbReference type="ARBA" id="ARBA00023027"/>
    </source>
</evidence>
<dbReference type="InterPro" id="IPR003171">
    <property type="entry name" value="Mehydrof_redctse-like"/>
</dbReference>
<dbReference type="NCBIfam" id="TIGR00676">
    <property type="entry name" value="fadh2"/>
    <property type="match status" value="1"/>
</dbReference>
<dbReference type="Pfam" id="PF02219">
    <property type="entry name" value="MTHFR"/>
    <property type="match status" value="1"/>
</dbReference>
<proteinExistence type="inferred from homology"/>
<dbReference type="Gene3D" id="3.20.20.220">
    <property type="match status" value="1"/>
</dbReference>
<name>A0A6J6D9H7_9ZZZZ</name>
<evidence type="ECO:0000256" key="10">
    <source>
        <dbReference type="ARBA" id="ARBA00034478"/>
    </source>
</evidence>
<comment type="pathway">
    <text evidence="10">Amino-acid biosynthesis; L-methionine biosynthesis via de novo pathway.</text>
</comment>
<organism evidence="12">
    <name type="scientific">freshwater metagenome</name>
    <dbReference type="NCBI Taxonomy" id="449393"/>
    <lineage>
        <taxon>unclassified sequences</taxon>
        <taxon>metagenomes</taxon>
        <taxon>ecological metagenomes</taxon>
    </lineage>
</organism>
<dbReference type="CDD" id="cd00537">
    <property type="entry name" value="MTHFR"/>
    <property type="match status" value="1"/>
</dbReference>
<dbReference type="InterPro" id="IPR004620">
    <property type="entry name" value="MTHF_reductase_bac"/>
</dbReference>
<evidence type="ECO:0000256" key="4">
    <source>
        <dbReference type="ARBA" id="ARBA00022605"/>
    </source>
</evidence>
<dbReference type="UniPathway" id="UPA00193"/>
<dbReference type="GO" id="GO:0035999">
    <property type="term" value="P:tetrahydrofolate interconversion"/>
    <property type="evidence" value="ECO:0007669"/>
    <property type="project" value="UniProtKB-UniPathway"/>
</dbReference>
<gene>
    <name evidence="12" type="ORF">UFOPK1650_00146</name>
</gene>
<sequence>MDFSLLQASRATSKPTFSVEFFPPKDEAGEQRLWDSLSLLAENDPDFVSVTYGAGGSTRDRTIRITAEITARTSIPTVAHLTCVGATRSEVDAILTRYKESGIATILALRGDPPGGPSAEWIQTPNGFNHADQLVELAVERGFTVGVAAFPDGHPASGGETARDVDVLVRKFELGASFATTQFFFDVSKYQELRDRLSAKGVDRPLIAGILPITNFKQLIRMAELGGTPLPKVVIDRISRFQDDPDSLRKEGIEIASELASDLIGVGAPGLHFYTMNSAHSTMEITARIGLR</sequence>
<dbReference type="InterPro" id="IPR029041">
    <property type="entry name" value="FAD-linked_oxidoreductase-like"/>
</dbReference>
<evidence type="ECO:0000256" key="5">
    <source>
        <dbReference type="ARBA" id="ARBA00022630"/>
    </source>
</evidence>
<keyword evidence="9" id="KW-0486">Methionine biosynthesis</keyword>
<reference evidence="12" key="1">
    <citation type="submission" date="2020-05" db="EMBL/GenBank/DDBJ databases">
        <authorList>
            <person name="Chiriac C."/>
            <person name="Salcher M."/>
            <person name="Ghai R."/>
            <person name="Kavagutti S V."/>
        </authorList>
    </citation>
    <scope>NUCLEOTIDE SEQUENCE</scope>
</reference>
<dbReference type="GO" id="GO:0005829">
    <property type="term" value="C:cytosol"/>
    <property type="evidence" value="ECO:0007669"/>
    <property type="project" value="InterPro"/>
</dbReference>
<dbReference type="SUPFAM" id="SSF51730">
    <property type="entry name" value="FAD-linked oxidoreductase"/>
    <property type="match status" value="1"/>
</dbReference>
<evidence type="ECO:0000256" key="3">
    <source>
        <dbReference type="ARBA" id="ARBA00006743"/>
    </source>
</evidence>
<dbReference type="EMBL" id="CAEZTJ010000009">
    <property type="protein sequence ID" value="CAB4560561.1"/>
    <property type="molecule type" value="Genomic_DNA"/>
</dbReference>
<comment type="similarity">
    <text evidence="3">Belongs to the methylenetetrahydrofolate reductase family.</text>
</comment>
<evidence type="ECO:0000256" key="6">
    <source>
        <dbReference type="ARBA" id="ARBA00022827"/>
    </source>
</evidence>
<dbReference type="AlphaFoldDB" id="A0A6J6D9H7"/>
<protein>
    <recommendedName>
        <fullName evidence="11">methylenetetrahydrofolate reductase (NADH)</fullName>
        <ecNumber evidence="11">1.5.1.54</ecNumber>
    </recommendedName>
</protein>
<comment type="cofactor">
    <cofactor evidence="1">
        <name>FAD</name>
        <dbReference type="ChEBI" id="CHEBI:57692"/>
    </cofactor>
</comment>
<accession>A0A6J6D9H7</accession>
<dbReference type="GO" id="GO:0009086">
    <property type="term" value="P:methionine biosynthetic process"/>
    <property type="evidence" value="ECO:0007669"/>
    <property type="project" value="UniProtKB-KW"/>
</dbReference>
<evidence type="ECO:0000256" key="11">
    <source>
        <dbReference type="ARBA" id="ARBA00034529"/>
    </source>
</evidence>
<comment type="pathway">
    <text evidence="2">One-carbon metabolism; tetrahydrofolate interconversion.</text>
</comment>
<evidence type="ECO:0000256" key="1">
    <source>
        <dbReference type="ARBA" id="ARBA00001974"/>
    </source>
</evidence>
<keyword evidence="6" id="KW-0274">FAD</keyword>
<evidence type="ECO:0000256" key="2">
    <source>
        <dbReference type="ARBA" id="ARBA00004777"/>
    </source>
</evidence>
<keyword evidence="8" id="KW-0520">NAD</keyword>
<evidence type="ECO:0000313" key="12">
    <source>
        <dbReference type="EMBL" id="CAB4560561.1"/>
    </source>
</evidence>
<keyword evidence="7" id="KW-0560">Oxidoreductase</keyword>
<evidence type="ECO:0000256" key="7">
    <source>
        <dbReference type="ARBA" id="ARBA00023002"/>
    </source>
</evidence>
<dbReference type="PANTHER" id="PTHR45754:SF3">
    <property type="entry name" value="METHYLENETETRAHYDROFOLATE REDUCTASE (NADPH)"/>
    <property type="match status" value="1"/>
</dbReference>
<dbReference type="GO" id="GO:0071949">
    <property type="term" value="F:FAD binding"/>
    <property type="evidence" value="ECO:0007669"/>
    <property type="project" value="TreeGrafter"/>
</dbReference>
<dbReference type="PANTHER" id="PTHR45754">
    <property type="entry name" value="METHYLENETETRAHYDROFOLATE REDUCTASE"/>
    <property type="match status" value="1"/>
</dbReference>